<accession>A0A364K472</accession>
<dbReference type="InterPro" id="IPR015424">
    <property type="entry name" value="PyrdxlP-dep_Trfase"/>
</dbReference>
<protein>
    <submittedName>
        <fullName evidence="5">SelA-like pyridoxal phosphate-dependent enzyme</fullName>
    </submittedName>
</protein>
<dbReference type="PANTHER" id="PTHR32328:SF0">
    <property type="entry name" value="L-SERYL-TRNA(SEC) SELENIUM TRANSFERASE"/>
    <property type="match status" value="1"/>
</dbReference>
<dbReference type="SUPFAM" id="SSF53383">
    <property type="entry name" value="PLP-dependent transferases"/>
    <property type="match status" value="1"/>
</dbReference>
<evidence type="ECO:0000313" key="5">
    <source>
        <dbReference type="EMBL" id="RAL24137.1"/>
    </source>
</evidence>
<proteinExistence type="inferred from homology"/>
<gene>
    <name evidence="5" type="ORF">DL897_10635</name>
</gene>
<keyword evidence="2 4" id="KW-0663">Pyridoxal phosphate</keyword>
<dbReference type="Proteomes" id="UP000251213">
    <property type="component" value="Unassembled WGS sequence"/>
</dbReference>
<evidence type="ECO:0000256" key="2">
    <source>
        <dbReference type="ARBA" id="ARBA00022898"/>
    </source>
</evidence>
<dbReference type="FunFam" id="3.40.640.10:FF:000056">
    <property type="entry name" value="SelA-like pyridoxal phosphate-dependent enzyme"/>
    <property type="match status" value="1"/>
</dbReference>
<reference evidence="5 6" key="2">
    <citation type="submission" date="2018-06" db="EMBL/GenBank/DDBJ databases">
        <authorList>
            <person name="Zhirakovskaya E."/>
        </authorList>
    </citation>
    <scope>NUCLEOTIDE SEQUENCE [LARGE SCALE GENOMIC DNA]</scope>
    <source>
        <strain evidence="5 6">FBKL4.011</strain>
    </source>
</reference>
<dbReference type="EMBL" id="QJKK01000005">
    <property type="protein sequence ID" value="RAL24137.1"/>
    <property type="molecule type" value="Genomic_DNA"/>
</dbReference>
<dbReference type="Pfam" id="PF03841">
    <property type="entry name" value="SelA"/>
    <property type="match status" value="1"/>
</dbReference>
<dbReference type="OrthoDB" id="9787096at2"/>
<feature type="modified residue" description="N6-(pyridoxal phosphate)lysine" evidence="4">
    <location>
        <position position="210"/>
    </location>
</feature>
<evidence type="ECO:0000256" key="3">
    <source>
        <dbReference type="ARBA" id="ARBA00044507"/>
    </source>
</evidence>
<comment type="similarity">
    <text evidence="3">Belongs to the SelA family.</text>
</comment>
<reference evidence="5 6" key="1">
    <citation type="submission" date="2018-06" db="EMBL/GenBank/DDBJ databases">
        <title>Thermoflavimicrobium daqus sp. nov., a thermophilic microbe isolated from Moutai-flavour Daqu.</title>
        <authorList>
            <person name="Wang X."/>
            <person name="Zhou H."/>
        </authorList>
    </citation>
    <scope>NUCLEOTIDE SEQUENCE [LARGE SCALE GENOMIC DNA]</scope>
    <source>
        <strain evidence="5 6">FBKL4.011</strain>
    </source>
</reference>
<keyword evidence="6" id="KW-1185">Reference proteome</keyword>
<comment type="caution">
    <text evidence="5">The sequence shown here is derived from an EMBL/GenBank/DDBJ whole genome shotgun (WGS) entry which is preliminary data.</text>
</comment>
<dbReference type="PANTHER" id="PTHR32328">
    <property type="entry name" value="L-SERYL-TRNA(SEC) SELENIUM TRANSFERASE"/>
    <property type="match status" value="1"/>
</dbReference>
<dbReference type="InterPro" id="IPR018319">
    <property type="entry name" value="SelA-like"/>
</dbReference>
<dbReference type="Gene3D" id="3.40.640.10">
    <property type="entry name" value="Type I PLP-dependent aspartate aminotransferase-like (Major domain)"/>
    <property type="match status" value="1"/>
</dbReference>
<comment type="cofactor">
    <cofactor evidence="1 4">
        <name>pyridoxal 5'-phosphate</name>
        <dbReference type="ChEBI" id="CHEBI:597326"/>
    </cofactor>
</comment>
<dbReference type="GO" id="GO:0004125">
    <property type="term" value="F:L-seryl-tRNA(Sec) selenium transferase activity"/>
    <property type="evidence" value="ECO:0007669"/>
    <property type="project" value="TreeGrafter"/>
</dbReference>
<name>A0A364K472_9BACL</name>
<dbReference type="RefSeq" id="WP_113659130.1">
    <property type="nucleotide sequence ID" value="NZ_KZ845667.1"/>
</dbReference>
<evidence type="ECO:0000313" key="6">
    <source>
        <dbReference type="Proteomes" id="UP000251213"/>
    </source>
</evidence>
<dbReference type="InterPro" id="IPR015421">
    <property type="entry name" value="PyrdxlP-dep_Trfase_major"/>
</dbReference>
<evidence type="ECO:0000256" key="4">
    <source>
        <dbReference type="PIRSR" id="PIRSR618319-50"/>
    </source>
</evidence>
<sequence>MNSQIIGLRKVINASGRMSILGVSTLHDSVVDAIRVGGQSYVEMDDLIEKSGQIVSSYIQSESALVVNSASAGIALSVAGLITKNNHYLIPKLHQVAPLLSNEVLILKGHHVDYGAPIETMVNLGGGQLKEVGYANGCSIQQLEAAIHKQTVAFLFVQSHHCVQKNMPSLVEVSEICQKKSIPLIVDAAAEEDFTSFSHLADLVIFSGSKALEGPTSGIIAGKNEYIQYIKYHLKGIGRAMKVGKESIFGLIQAIANYQTNRNNIDSQLAQLKQLEVLSQFDGIQVSIQSDEAGREIYRARIHIDPKKSRLSALQVVKKLREGEPAIYTRDYHANTGHFDIDPRPLLSGDMEMIVEKLQQILGGK</sequence>
<organism evidence="5 6">
    <name type="scientific">Thermoflavimicrobium daqui</name>
    <dbReference type="NCBI Taxonomy" id="2137476"/>
    <lineage>
        <taxon>Bacteria</taxon>
        <taxon>Bacillati</taxon>
        <taxon>Bacillota</taxon>
        <taxon>Bacilli</taxon>
        <taxon>Bacillales</taxon>
        <taxon>Thermoactinomycetaceae</taxon>
        <taxon>Thermoflavimicrobium</taxon>
    </lineage>
</organism>
<evidence type="ECO:0000256" key="1">
    <source>
        <dbReference type="ARBA" id="ARBA00001933"/>
    </source>
</evidence>
<dbReference type="InterPro" id="IPR006337">
    <property type="entry name" value="DgaE-like"/>
</dbReference>
<dbReference type="NCBIfam" id="TIGR01437">
    <property type="entry name" value="selA_rel"/>
    <property type="match status" value="1"/>
</dbReference>
<dbReference type="AlphaFoldDB" id="A0A364K472"/>